<keyword evidence="2" id="KW-1185">Reference proteome</keyword>
<reference evidence="1" key="1">
    <citation type="submission" date="2023-04" db="EMBL/GenBank/DDBJ databases">
        <authorList>
            <consortium name="ELIXIR-Norway"/>
        </authorList>
    </citation>
    <scope>NUCLEOTIDE SEQUENCE [LARGE SCALE GENOMIC DNA]</scope>
</reference>
<organism evidence="1 2">
    <name type="scientific">Rangifer tarandus platyrhynchus</name>
    <name type="common">Svalbard reindeer</name>
    <dbReference type="NCBI Taxonomy" id="3082113"/>
    <lineage>
        <taxon>Eukaryota</taxon>
        <taxon>Metazoa</taxon>
        <taxon>Chordata</taxon>
        <taxon>Craniata</taxon>
        <taxon>Vertebrata</taxon>
        <taxon>Euteleostomi</taxon>
        <taxon>Mammalia</taxon>
        <taxon>Eutheria</taxon>
        <taxon>Laurasiatheria</taxon>
        <taxon>Artiodactyla</taxon>
        <taxon>Ruminantia</taxon>
        <taxon>Pecora</taxon>
        <taxon>Cervidae</taxon>
        <taxon>Odocoileinae</taxon>
        <taxon>Rangifer</taxon>
    </lineage>
</organism>
<name>A0ABN8XXP7_RANTA</name>
<dbReference type="EMBL" id="OX459947">
    <property type="protein sequence ID" value="CAI9153759.1"/>
    <property type="molecule type" value="Genomic_DNA"/>
</dbReference>
<evidence type="ECO:0000313" key="2">
    <source>
        <dbReference type="Proteomes" id="UP001176941"/>
    </source>
</evidence>
<dbReference type="Proteomes" id="UP001176941">
    <property type="component" value="Chromosome 11"/>
</dbReference>
<proteinExistence type="predicted"/>
<protein>
    <submittedName>
        <fullName evidence="1">Uncharacterized protein</fullName>
    </submittedName>
</protein>
<gene>
    <name evidence="1" type="ORF">MRATA1EN1_LOCUS2721</name>
</gene>
<accession>A0ABN8XXP7</accession>
<sequence length="127" mass="13119">MLLWVWTGQQLGDHVCPGSCPPLVSLEFPWVLAQAARLGRALSGSLNCVTLCDSRDPREGSQAGTVRLRSSLAEAPRPCSAIAAAPAGFEGSILACAAELAVNLCTEPGCQPGNSALAFLTAESPKL</sequence>
<evidence type="ECO:0000313" key="1">
    <source>
        <dbReference type="EMBL" id="CAI9153759.1"/>
    </source>
</evidence>